<evidence type="ECO:0000256" key="4">
    <source>
        <dbReference type="PROSITE-ProRule" id="PRU00207"/>
    </source>
</evidence>
<dbReference type="GO" id="GO:0008270">
    <property type="term" value="F:zinc ion binding"/>
    <property type="evidence" value="ECO:0007669"/>
    <property type="project" value="UniProtKB-KW"/>
</dbReference>
<keyword evidence="3 4" id="KW-0862">Zinc</keyword>
<proteinExistence type="predicted"/>
<evidence type="ECO:0000256" key="1">
    <source>
        <dbReference type="ARBA" id="ARBA00022723"/>
    </source>
</evidence>
<evidence type="ECO:0000313" key="6">
    <source>
        <dbReference type="EMBL" id="KAK2567586.1"/>
    </source>
</evidence>
<dbReference type="InterPro" id="IPR049439">
    <property type="entry name" value="TRAFD1-XIAF1_Znf"/>
</dbReference>
<dbReference type="InterPro" id="IPR013083">
    <property type="entry name" value="Znf_RING/FYVE/PHD"/>
</dbReference>
<organism evidence="6 7">
    <name type="scientific">Acropora cervicornis</name>
    <name type="common">Staghorn coral</name>
    <dbReference type="NCBI Taxonomy" id="6130"/>
    <lineage>
        <taxon>Eukaryota</taxon>
        <taxon>Metazoa</taxon>
        <taxon>Cnidaria</taxon>
        <taxon>Anthozoa</taxon>
        <taxon>Hexacorallia</taxon>
        <taxon>Scleractinia</taxon>
        <taxon>Astrocoeniina</taxon>
        <taxon>Acroporidae</taxon>
        <taxon>Acropora</taxon>
    </lineage>
</organism>
<dbReference type="PROSITE" id="PS50145">
    <property type="entry name" value="ZF_TRAF"/>
    <property type="match status" value="1"/>
</dbReference>
<dbReference type="Gene3D" id="3.30.40.10">
    <property type="entry name" value="Zinc/RING finger domain, C3HC4 (zinc finger)"/>
    <property type="match status" value="2"/>
</dbReference>
<evidence type="ECO:0000256" key="2">
    <source>
        <dbReference type="ARBA" id="ARBA00022771"/>
    </source>
</evidence>
<dbReference type="PANTHER" id="PTHR16295:SF10">
    <property type="entry name" value="EXPRESSED PROTEIN"/>
    <property type="match status" value="1"/>
</dbReference>
<dbReference type="Proteomes" id="UP001249851">
    <property type="component" value="Unassembled WGS sequence"/>
</dbReference>
<sequence length="317" mass="36484">MEKELCENCGKEVPIANYQMHEAYCLRNIQPCSLCGMKISRSEEQEHIKEYHDEITCVDCGQKITRNEQESHLADECSQRTVSCEFCEILLPRERMREHKEFCGSRTEICQRCSCRVLIKQLKSHEKSCEGVSYCLVPCEFCTTMIAFDRLDTHQRQCMLEREGVQRNIPVLVENDDGSFSEIDENKTGSVARHFSHTVPHEGKEEKTIFALPCEVCGELYPSDRLMQHQEKCGSENESDLDEIVCTSGETELPEPHFRFIREQSSPVGIPFDHLTAGRSLNGIFRNFLIQNTLGNFDDGIWQSAVHGRNHQPFMHN</sequence>
<feature type="zinc finger region" description="TRAF-type" evidence="4">
    <location>
        <begin position="54"/>
        <end position="97"/>
    </location>
</feature>
<feature type="domain" description="TRAF-type" evidence="5">
    <location>
        <begin position="54"/>
        <end position="97"/>
    </location>
</feature>
<evidence type="ECO:0000313" key="7">
    <source>
        <dbReference type="Proteomes" id="UP001249851"/>
    </source>
</evidence>
<dbReference type="AlphaFoldDB" id="A0AAD9VAS5"/>
<dbReference type="Pfam" id="PF23580">
    <property type="entry name" value="Znf_XAF1_N"/>
    <property type="match status" value="1"/>
</dbReference>
<keyword evidence="2 4" id="KW-0863">Zinc-finger</keyword>
<dbReference type="PANTHER" id="PTHR16295">
    <property type="entry name" value="TRAF-TYPE ZINC FINGER PROTEIN-RELATED"/>
    <property type="match status" value="1"/>
</dbReference>
<name>A0AAD9VAS5_ACRCE</name>
<dbReference type="Pfam" id="PF21366">
    <property type="entry name" value="TRAFD1-XIAF1_ZnF"/>
    <property type="match status" value="1"/>
</dbReference>
<protein>
    <submittedName>
        <fullName evidence="6">XIAP-associated factor 1</fullName>
    </submittedName>
</protein>
<dbReference type="GO" id="GO:0005739">
    <property type="term" value="C:mitochondrion"/>
    <property type="evidence" value="ECO:0007669"/>
    <property type="project" value="TreeGrafter"/>
</dbReference>
<reference evidence="6" key="2">
    <citation type="journal article" date="2023" name="Science">
        <title>Genomic signatures of disease resistance in endangered staghorn corals.</title>
        <authorList>
            <person name="Vollmer S.V."/>
            <person name="Selwyn J.D."/>
            <person name="Despard B.A."/>
            <person name="Roesel C.L."/>
        </authorList>
    </citation>
    <scope>NUCLEOTIDE SEQUENCE</scope>
    <source>
        <strain evidence="6">K2</strain>
    </source>
</reference>
<keyword evidence="7" id="KW-1185">Reference proteome</keyword>
<reference evidence="6" key="1">
    <citation type="journal article" date="2023" name="G3 (Bethesda)">
        <title>Whole genome assembly and annotation of the endangered Caribbean coral Acropora cervicornis.</title>
        <authorList>
            <person name="Selwyn J.D."/>
            <person name="Vollmer S.V."/>
        </authorList>
    </citation>
    <scope>NUCLEOTIDE SEQUENCE</scope>
    <source>
        <strain evidence="6">K2</strain>
    </source>
</reference>
<evidence type="ECO:0000259" key="5">
    <source>
        <dbReference type="PROSITE" id="PS50145"/>
    </source>
</evidence>
<dbReference type="EMBL" id="JARQWQ010000014">
    <property type="protein sequence ID" value="KAK2567586.1"/>
    <property type="molecule type" value="Genomic_DNA"/>
</dbReference>
<accession>A0AAD9VAS5</accession>
<dbReference type="InterPro" id="IPR001293">
    <property type="entry name" value="Znf_TRAF"/>
</dbReference>
<gene>
    <name evidence="6" type="ORF">P5673_008425</name>
</gene>
<keyword evidence="1 4" id="KW-0479">Metal-binding</keyword>
<comment type="caution">
    <text evidence="6">The sequence shown here is derived from an EMBL/GenBank/DDBJ whole genome shotgun (WGS) entry which is preliminary data.</text>
</comment>
<evidence type="ECO:0000256" key="3">
    <source>
        <dbReference type="ARBA" id="ARBA00022833"/>
    </source>
</evidence>
<dbReference type="InterPro" id="IPR051986">
    <property type="entry name" value="Innate_Immune_Apopt_Reg"/>
</dbReference>